<dbReference type="Proteomes" id="UP000660262">
    <property type="component" value="Unassembled WGS sequence"/>
</dbReference>
<reference evidence="1" key="1">
    <citation type="submission" date="2020-10" db="EMBL/GenBank/DDBJ databases">
        <title>Unveiling of a novel bifunctional photoreceptor, Dualchrome1, isolated from a cosmopolitan green alga.</title>
        <authorList>
            <person name="Suzuki S."/>
            <person name="Kawachi M."/>
        </authorList>
    </citation>
    <scope>NUCLEOTIDE SEQUENCE</scope>
    <source>
        <strain evidence="1">NIES 2893</strain>
    </source>
</reference>
<organism evidence="1 2">
    <name type="scientific">Pycnococcus provasolii</name>
    <dbReference type="NCBI Taxonomy" id="41880"/>
    <lineage>
        <taxon>Eukaryota</taxon>
        <taxon>Viridiplantae</taxon>
        <taxon>Chlorophyta</taxon>
        <taxon>Pseudoscourfieldiophyceae</taxon>
        <taxon>Pseudoscourfieldiales</taxon>
        <taxon>Pycnococcaceae</taxon>
        <taxon>Pycnococcus</taxon>
    </lineage>
</organism>
<accession>A0A830HA52</accession>
<dbReference type="EMBL" id="BNJQ01000002">
    <property type="protein sequence ID" value="GHP01967.1"/>
    <property type="molecule type" value="Genomic_DNA"/>
</dbReference>
<proteinExistence type="predicted"/>
<gene>
    <name evidence="1" type="ORF">PPROV_000072300</name>
</gene>
<comment type="caution">
    <text evidence="1">The sequence shown here is derived from an EMBL/GenBank/DDBJ whole genome shotgun (WGS) entry which is preliminary data.</text>
</comment>
<protein>
    <submittedName>
        <fullName evidence="1">Uncharacterized protein</fullName>
    </submittedName>
</protein>
<evidence type="ECO:0000313" key="2">
    <source>
        <dbReference type="Proteomes" id="UP000660262"/>
    </source>
</evidence>
<dbReference type="AlphaFoldDB" id="A0A830HA52"/>
<keyword evidence="2" id="KW-1185">Reference proteome</keyword>
<sequence length="143" mass="14629">MVSCGLVGVSSSAAKSLSGVGLSSRLLRARRRPDGEPRVNLDEIGTRLRGGDDGNGEPGEAAMGVRGRWRFPGARGVGGDVVVVACRVILGGARTFGACSVGAGVCLQSTVRVVVVRGEEACFIRFAARFDGVLVEDVVAGAV</sequence>
<evidence type="ECO:0000313" key="1">
    <source>
        <dbReference type="EMBL" id="GHP01967.1"/>
    </source>
</evidence>
<name>A0A830HA52_9CHLO</name>